<protein>
    <submittedName>
        <fullName evidence="5">Long-chain-fatty-acid--CoA ligase</fullName>
    </submittedName>
    <submittedName>
        <fullName evidence="6">Non-ribosomal peptide synthetase</fullName>
    </submittedName>
</protein>
<dbReference type="Pfam" id="PF00550">
    <property type="entry name" value="PP-binding"/>
    <property type="match status" value="1"/>
</dbReference>
<dbReference type="Proteomes" id="UP000188551">
    <property type="component" value="Unassembled WGS sequence"/>
</dbReference>
<dbReference type="PANTHER" id="PTHR45527:SF1">
    <property type="entry name" value="FATTY ACID SYNTHASE"/>
    <property type="match status" value="1"/>
</dbReference>
<dbReference type="SUPFAM" id="SSF52777">
    <property type="entry name" value="CoA-dependent acyltransferases"/>
    <property type="match status" value="2"/>
</dbReference>
<dbReference type="SMART" id="SM00823">
    <property type="entry name" value="PKS_PP"/>
    <property type="match status" value="1"/>
</dbReference>
<dbReference type="Pfam" id="PF00501">
    <property type="entry name" value="AMP-binding"/>
    <property type="match status" value="1"/>
</dbReference>
<evidence type="ECO:0000313" key="7">
    <source>
        <dbReference type="Proteomes" id="UP000014137"/>
    </source>
</evidence>
<keyword evidence="3" id="KW-0597">Phosphoprotein</keyword>
<dbReference type="InterPro" id="IPR036736">
    <property type="entry name" value="ACP-like_sf"/>
</dbReference>
<reference evidence="6 8" key="2">
    <citation type="submission" date="2017-02" db="EMBL/GenBank/DDBJ databases">
        <title>Amycolatopsis azurea DSM 43854 draft genome.</title>
        <authorList>
            <person name="Mayilraj S."/>
        </authorList>
    </citation>
    <scope>NUCLEOTIDE SEQUENCE [LARGE SCALE GENOMIC DNA]</scope>
    <source>
        <strain evidence="6 8">DSM 43854</strain>
    </source>
</reference>
<dbReference type="Pfam" id="PF00668">
    <property type="entry name" value="Condensation"/>
    <property type="match status" value="1"/>
</dbReference>
<evidence type="ECO:0000313" key="8">
    <source>
        <dbReference type="Proteomes" id="UP000188551"/>
    </source>
</evidence>
<dbReference type="CDD" id="cd05930">
    <property type="entry name" value="A_NRPS"/>
    <property type="match status" value="1"/>
</dbReference>
<accession>M2PVJ8</accession>
<dbReference type="FunFam" id="3.40.50.12780:FF:000012">
    <property type="entry name" value="Non-ribosomal peptide synthetase"/>
    <property type="match status" value="1"/>
</dbReference>
<reference evidence="5 7" key="1">
    <citation type="submission" date="2012-10" db="EMBL/GenBank/DDBJ databases">
        <title>Genome assembly of Amycolatopsis azurea DSM 43854.</title>
        <authorList>
            <person name="Khatri I."/>
            <person name="Kaur I."/>
            <person name="Subramanian S."/>
            <person name="Mayilraj S."/>
        </authorList>
    </citation>
    <scope>NUCLEOTIDE SEQUENCE [LARGE SCALE GENOMIC DNA]</scope>
    <source>
        <strain evidence="5 7">DSM 43854</strain>
    </source>
</reference>
<dbReference type="GO" id="GO:0008610">
    <property type="term" value="P:lipid biosynthetic process"/>
    <property type="evidence" value="ECO:0007669"/>
    <property type="project" value="UniProtKB-ARBA"/>
</dbReference>
<dbReference type="SUPFAM" id="SSF56801">
    <property type="entry name" value="Acetyl-CoA synthetase-like"/>
    <property type="match status" value="1"/>
</dbReference>
<feature type="domain" description="Carrier" evidence="4">
    <location>
        <begin position="959"/>
        <end position="1034"/>
    </location>
</feature>
<dbReference type="SUPFAM" id="SSF47336">
    <property type="entry name" value="ACP-like"/>
    <property type="match status" value="1"/>
</dbReference>
<evidence type="ECO:0000259" key="4">
    <source>
        <dbReference type="PROSITE" id="PS50075"/>
    </source>
</evidence>
<evidence type="ECO:0000313" key="6">
    <source>
        <dbReference type="EMBL" id="OOC08330.1"/>
    </source>
</evidence>
<dbReference type="GO" id="GO:0016874">
    <property type="term" value="F:ligase activity"/>
    <property type="evidence" value="ECO:0007669"/>
    <property type="project" value="UniProtKB-KW"/>
</dbReference>
<dbReference type="Gene3D" id="3.30.300.30">
    <property type="match status" value="1"/>
</dbReference>
<keyword evidence="8" id="KW-1185">Reference proteome</keyword>
<evidence type="ECO:0000313" key="5">
    <source>
        <dbReference type="EMBL" id="EMD28653.1"/>
    </source>
</evidence>
<dbReference type="Proteomes" id="UP000014137">
    <property type="component" value="Unassembled WGS sequence"/>
</dbReference>
<dbReference type="PATRIC" id="fig|1238180.3.peg.1635"/>
<gene>
    <name evidence="6" type="ORF">B0293_04170</name>
    <name evidence="5" type="ORF">C791_0277</name>
</gene>
<dbReference type="PROSITE" id="PS50075">
    <property type="entry name" value="CARRIER"/>
    <property type="match status" value="1"/>
</dbReference>
<dbReference type="PROSITE" id="PS00455">
    <property type="entry name" value="AMP_BINDING"/>
    <property type="match status" value="1"/>
</dbReference>
<keyword evidence="2" id="KW-0596">Phosphopantetheine</keyword>
<dbReference type="EMBL" id="MUXN01000002">
    <property type="protein sequence ID" value="OOC08330.1"/>
    <property type="molecule type" value="Genomic_DNA"/>
</dbReference>
<comment type="caution">
    <text evidence="5">The sequence shown here is derived from an EMBL/GenBank/DDBJ whole genome shotgun (WGS) entry which is preliminary data.</text>
</comment>
<dbReference type="GO" id="GO:0005829">
    <property type="term" value="C:cytosol"/>
    <property type="evidence" value="ECO:0007669"/>
    <property type="project" value="TreeGrafter"/>
</dbReference>
<evidence type="ECO:0000256" key="3">
    <source>
        <dbReference type="ARBA" id="ARBA00022553"/>
    </source>
</evidence>
<organism evidence="5 7">
    <name type="scientific">Amycolatopsis azurea DSM 43854</name>
    <dbReference type="NCBI Taxonomy" id="1238180"/>
    <lineage>
        <taxon>Bacteria</taxon>
        <taxon>Bacillati</taxon>
        <taxon>Actinomycetota</taxon>
        <taxon>Actinomycetes</taxon>
        <taxon>Pseudonocardiales</taxon>
        <taxon>Pseudonocardiaceae</taxon>
        <taxon>Amycolatopsis</taxon>
    </lineage>
</organism>
<comment type="cofactor">
    <cofactor evidence="1">
        <name>pantetheine 4'-phosphate</name>
        <dbReference type="ChEBI" id="CHEBI:47942"/>
    </cofactor>
</comment>
<dbReference type="Gene3D" id="3.30.559.30">
    <property type="entry name" value="Nonribosomal peptide synthetase, condensation domain"/>
    <property type="match status" value="1"/>
</dbReference>
<dbReference type="GO" id="GO:0044550">
    <property type="term" value="P:secondary metabolite biosynthetic process"/>
    <property type="evidence" value="ECO:0007669"/>
    <property type="project" value="TreeGrafter"/>
</dbReference>
<dbReference type="InterPro" id="IPR023213">
    <property type="entry name" value="CAT-like_dom_sf"/>
</dbReference>
<keyword evidence="5" id="KW-0436">Ligase</keyword>
<dbReference type="InterPro" id="IPR010071">
    <property type="entry name" value="AA_adenyl_dom"/>
</dbReference>
<evidence type="ECO:0000256" key="1">
    <source>
        <dbReference type="ARBA" id="ARBA00001957"/>
    </source>
</evidence>
<dbReference type="CDD" id="cd19543">
    <property type="entry name" value="DCL_NRPS"/>
    <property type="match status" value="1"/>
</dbReference>
<dbReference type="Gene3D" id="3.30.559.10">
    <property type="entry name" value="Chloramphenicol acetyltransferase-like domain"/>
    <property type="match status" value="1"/>
</dbReference>
<name>M2PVJ8_9PSEU</name>
<dbReference type="Gene3D" id="1.10.1200.10">
    <property type="entry name" value="ACP-like"/>
    <property type="match status" value="1"/>
</dbReference>
<evidence type="ECO:0000256" key="2">
    <source>
        <dbReference type="ARBA" id="ARBA00022450"/>
    </source>
</evidence>
<dbReference type="InterPro" id="IPR045851">
    <property type="entry name" value="AMP-bd_C_sf"/>
</dbReference>
<dbReference type="Gene3D" id="3.40.50.12780">
    <property type="entry name" value="N-terminal domain of ligase-like"/>
    <property type="match status" value="1"/>
</dbReference>
<sequence>MERKLPAKGISDIYALSPIQQGLLYEQLGRPGTGVYIEQLRLTFEETVDPALFEQAWQAVVDRHPILRTSFHWKRDGTPLQVVHGTARLPLEVLDWRSDGPARQDERLDAWMERERLEGFDLAAAPLMRTTLIRRADEEWVFAWRFSHLLMDGWSFTLCIQDFTEAYRALRRDAPTAAAAGRPYRDYLSWWHGRDPDADAAFWESELDGYEPPPPLRMGGGAVEAGESTHSFLEQSLADLAPGLTGLARAERLTLATIAQGAWMVVLGRYLGREDVVCGITTAHRPGDLPGAEAILGPMIATVPVRERLRPGLRLRDWLRGFGKHAAEVREHHTMPLARIQARFGDHEAAPLLQSSASYENVPMPDFDLSDVGTRITGLAYDGRPHYPITMVIMPGDDMPLRVVYDRRCFADDVARRFADDLVAVLRQLVDEPEATLGGLAFTGTTVPGRRPAELVVGEPTCLHEAFTEHARRTPDAVAVSDGGREFTYGELDRYADAVAAALISAGAPGRIGLCLGRSADLVAAMIGCFKAGAAYVALDPAYPAERLRDILADSGAEVVLCTDDVVERLSGYEGRTLELGIDIRPDAEVAEVPVARDPETPAYLLYTSGSTGSPKAVVVTHRNVGSLLAAGRAVFGFDGDDVWTFAHSFAFDYSVWEIWGALANGGRLVVVPPAVSRDPAALRRLVHAERVSVFSMTPAVFEQVAAQPGEEMSALRKVFLGGDRLDTTMVRAWFDRYADADIEVYNLYGVTEATVVSTYHRVWADDIGTVPIGRPLPNQRAEVLDAWGRPVPEGGTGELWVSGPAVAAGYHAREELTARRFGVTEAGERSYRTGDLVRAREDGALCFLGRADDQVKVRGFRVEPGEIEAVLRAHPAVRSAAVVVRGPGRSARLAGYLVAFGAPVSTEDIRAYAAKHLPAHMVPDLLGWIPDIPVTESGKVNSRVLPELEHREAVEFVAPRTEDERVVAAEVAKVLELDRVGALDRLDVLGLHSLHAMRLMAALRSASGVEVPLPKLVRAGTVSELAAAVAAGRAAVVGGGDRAW</sequence>
<dbReference type="InterPro" id="IPR000873">
    <property type="entry name" value="AMP-dep_synth/lig_dom"/>
</dbReference>
<proteinExistence type="predicted"/>
<dbReference type="GO" id="GO:0031177">
    <property type="term" value="F:phosphopantetheine binding"/>
    <property type="evidence" value="ECO:0007669"/>
    <property type="project" value="InterPro"/>
</dbReference>
<dbReference type="GO" id="GO:0043041">
    <property type="term" value="P:amino acid activation for nonribosomal peptide biosynthetic process"/>
    <property type="evidence" value="ECO:0007669"/>
    <property type="project" value="TreeGrafter"/>
</dbReference>
<dbReference type="InterPro" id="IPR009081">
    <property type="entry name" value="PP-bd_ACP"/>
</dbReference>
<dbReference type="EMBL" id="ANMG01000010">
    <property type="protein sequence ID" value="EMD28653.1"/>
    <property type="molecule type" value="Genomic_DNA"/>
</dbReference>
<dbReference type="InterPro" id="IPR001242">
    <property type="entry name" value="Condensation_dom"/>
</dbReference>
<dbReference type="FunFam" id="3.40.50.980:FF:000002">
    <property type="entry name" value="Enterobactin synthetase component F"/>
    <property type="match status" value="1"/>
</dbReference>
<dbReference type="AlphaFoldDB" id="M2PVJ8"/>
<dbReference type="NCBIfam" id="TIGR01733">
    <property type="entry name" value="AA-adenyl-dom"/>
    <property type="match status" value="1"/>
</dbReference>
<dbReference type="InterPro" id="IPR020845">
    <property type="entry name" value="AMP-binding_CS"/>
</dbReference>
<dbReference type="InterPro" id="IPR042099">
    <property type="entry name" value="ANL_N_sf"/>
</dbReference>
<dbReference type="Pfam" id="PF13193">
    <property type="entry name" value="AMP-binding_C"/>
    <property type="match status" value="1"/>
</dbReference>
<dbReference type="InterPro" id="IPR025110">
    <property type="entry name" value="AMP-bd_C"/>
</dbReference>
<dbReference type="PANTHER" id="PTHR45527">
    <property type="entry name" value="NONRIBOSOMAL PEPTIDE SYNTHETASE"/>
    <property type="match status" value="1"/>
</dbReference>
<dbReference type="InterPro" id="IPR020806">
    <property type="entry name" value="PKS_PP-bd"/>
</dbReference>